<name>A0A934JWQ2_9BACT</name>
<reference evidence="3" key="1">
    <citation type="submission" date="2020-10" db="EMBL/GenBank/DDBJ databases">
        <title>Ca. Dormibacterota MAGs.</title>
        <authorList>
            <person name="Montgomery K."/>
        </authorList>
    </citation>
    <scope>NUCLEOTIDE SEQUENCE [LARGE SCALE GENOMIC DNA]</scope>
    <source>
        <strain evidence="3">SC8812_S17_10</strain>
    </source>
</reference>
<dbReference type="RefSeq" id="WP_338199286.1">
    <property type="nucleotide sequence ID" value="NZ_JAEKNR010000045.1"/>
</dbReference>
<dbReference type="Proteomes" id="UP000612893">
    <property type="component" value="Unassembled WGS sequence"/>
</dbReference>
<dbReference type="InterPro" id="IPR027417">
    <property type="entry name" value="P-loop_NTPase"/>
</dbReference>
<evidence type="ECO:0000313" key="3">
    <source>
        <dbReference type="EMBL" id="MBJ7597206.1"/>
    </source>
</evidence>
<accession>A0A934JWQ2</accession>
<proteinExistence type="predicted"/>
<comment type="caution">
    <text evidence="1">Lacks conserved residue(s) required for the propagation of feature annotation.</text>
</comment>
<evidence type="ECO:0000313" key="4">
    <source>
        <dbReference type="Proteomes" id="UP000612893"/>
    </source>
</evidence>
<dbReference type="InterPro" id="IPR023837">
    <property type="entry name" value="EccCb-like_Actinobacteria"/>
</dbReference>
<dbReference type="NCBIfam" id="TIGR03925">
    <property type="entry name" value="T7SS_EccC_b"/>
    <property type="match status" value="1"/>
</dbReference>
<dbReference type="EMBL" id="JAEKNR010000045">
    <property type="protein sequence ID" value="MBJ7597206.1"/>
    <property type="molecule type" value="Genomic_DNA"/>
</dbReference>
<keyword evidence="1" id="KW-0547">Nucleotide-binding</keyword>
<keyword evidence="4" id="KW-1185">Reference proteome</keyword>
<dbReference type="AlphaFoldDB" id="A0A934JWQ2"/>
<keyword evidence="1" id="KW-0067">ATP-binding</keyword>
<feature type="domain" description="FtsK" evidence="2">
    <location>
        <begin position="207"/>
        <end position="391"/>
    </location>
</feature>
<dbReference type="Gene3D" id="3.40.50.300">
    <property type="entry name" value="P-loop containing nucleotide triphosphate hydrolases"/>
    <property type="match status" value="2"/>
</dbReference>
<protein>
    <submittedName>
        <fullName evidence="3">Type VII secretion protein EccCb</fullName>
    </submittedName>
</protein>
<dbReference type="GO" id="GO:0005524">
    <property type="term" value="F:ATP binding"/>
    <property type="evidence" value="ECO:0007669"/>
    <property type="project" value="UniProtKB-UniRule"/>
</dbReference>
<sequence>MGEVSALLEERERRFQELGVDSPAAMRARRAAGAGREDRLADVFLVIDNWPAVKQEFEELERQLEDIAGRGLGYGIHLVLSASRWIDVRSSLREAIGGRLELRLHDPGESAIDRKAAANVATGIPGRGLSAQALQFQAALPRIDGQPSAAGLAAAVEQLVAQVAKDWPGPRAPAVRVLPRQLALEELPSPGADREPGVPIGIAERDLCSVYLDLAAGDSHLLVFGDGESGKTTLLRTFLRGLMARQNPAQAQVLLLDYRRSLLGVVPSEYLLGYAGAELAALQQVAEAVQALSRRLPRADLSVEELRSRSWWQGPDAYVVVDDYDLVATPTGDPLEQLLPLLPQARDIGLHVLITHRAGGAGRALYQPLLLRLKELGSPGLLLSGDPLEGVLLAGQRATPQPPGRGVLVRRRDRPALLQVALSEP</sequence>
<evidence type="ECO:0000259" key="2">
    <source>
        <dbReference type="PROSITE" id="PS50901"/>
    </source>
</evidence>
<dbReference type="Pfam" id="PF01580">
    <property type="entry name" value="FtsK_SpoIIIE"/>
    <property type="match status" value="2"/>
</dbReference>
<gene>
    <name evidence="3" type="primary">eccCb</name>
    <name evidence="3" type="ORF">JF922_03855</name>
</gene>
<organism evidence="3 4">
    <name type="scientific">Candidatus Nephthysia bennettiae</name>
    <dbReference type="NCBI Taxonomy" id="3127016"/>
    <lineage>
        <taxon>Bacteria</taxon>
        <taxon>Bacillati</taxon>
        <taxon>Candidatus Dormiibacterota</taxon>
        <taxon>Candidatus Dormibacteria</taxon>
        <taxon>Candidatus Dormibacterales</taxon>
        <taxon>Candidatus Dormibacteraceae</taxon>
        <taxon>Candidatus Nephthysia</taxon>
    </lineage>
</organism>
<feature type="domain" description="FtsK" evidence="2">
    <location>
        <begin position="1"/>
        <end position="111"/>
    </location>
</feature>
<dbReference type="PROSITE" id="PS50901">
    <property type="entry name" value="FTSK"/>
    <property type="match status" value="2"/>
</dbReference>
<evidence type="ECO:0000256" key="1">
    <source>
        <dbReference type="PROSITE-ProRule" id="PRU00289"/>
    </source>
</evidence>
<feature type="binding site" evidence="1">
    <location>
        <begin position="225"/>
        <end position="232"/>
    </location>
    <ligand>
        <name>ATP</name>
        <dbReference type="ChEBI" id="CHEBI:30616"/>
    </ligand>
</feature>
<comment type="caution">
    <text evidence="3">The sequence shown here is derived from an EMBL/GenBank/DDBJ whole genome shotgun (WGS) entry which is preliminary data.</text>
</comment>
<dbReference type="GO" id="GO:0003677">
    <property type="term" value="F:DNA binding"/>
    <property type="evidence" value="ECO:0007669"/>
    <property type="project" value="InterPro"/>
</dbReference>
<dbReference type="InterPro" id="IPR002543">
    <property type="entry name" value="FtsK_dom"/>
</dbReference>
<dbReference type="SUPFAM" id="SSF52540">
    <property type="entry name" value="P-loop containing nucleoside triphosphate hydrolases"/>
    <property type="match status" value="1"/>
</dbReference>